<dbReference type="Proteomes" id="UP000316270">
    <property type="component" value="Chromosome 18"/>
</dbReference>
<dbReference type="InterPro" id="IPR000782">
    <property type="entry name" value="FAS1_domain"/>
</dbReference>
<dbReference type="OrthoDB" id="286301at2759"/>
<dbReference type="InterPro" id="IPR050904">
    <property type="entry name" value="Adhesion/Biosynth-related"/>
</dbReference>
<evidence type="ECO:0000313" key="5">
    <source>
        <dbReference type="Proteomes" id="UP000316270"/>
    </source>
</evidence>
<dbReference type="GO" id="GO:0031012">
    <property type="term" value="C:extracellular matrix"/>
    <property type="evidence" value="ECO:0007669"/>
    <property type="project" value="TreeGrafter"/>
</dbReference>
<dbReference type="GO" id="GO:0007155">
    <property type="term" value="P:cell adhesion"/>
    <property type="evidence" value="ECO:0007669"/>
    <property type="project" value="TreeGrafter"/>
</dbReference>
<dbReference type="InterPro" id="IPR036378">
    <property type="entry name" value="FAS1_dom_sf"/>
</dbReference>
<dbReference type="Gene3D" id="2.30.180.10">
    <property type="entry name" value="FAS1 domain"/>
    <property type="match status" value="2"/>
</dbReference>
<evidence type="ECO:0000256" key="1">
    <source>
        <dbReference type="SAM" id="MobiDB-lite"/>
    </source>
</evidence>
<keyword evidence="5" id="KW-1185">Reference proteome</keyword>
<sequence>MEGDRRRSQGKGPKRPAYGYLKGRRPHAGIRRPLFGFSTTSSLLALNEKSSNGLSSFALYLAQFPALSDQVKKGNVTVLAPSDAGIDAYLKSGEAIGNYSAELQALIQYHVLPGRVTQAQLKQAQQFLPTLARDAPLVNVTDGQKLEATSNGQQISLQSGLKRNSSLISTDDLLFAGSDGAVGIVHIIDSILTLPVDQLETAKRTGLTNYVDLVASLPRDPDNQGSRDITIFAPNGTVPYTSNHTAEALFSIEAYHVLMGAFFSSDLLDRKVLTTSNGASVTVTVQDGDTYVNDAKIVSFDYLISAGVMHVLDRPLSPQRSNARPPLPSWKSKLPTGAYIGIAVGVVLVFFTITVLLWHFVIRRRRDRKRQEENSPFANTHRIGDVERPGVSGQFFEMPHNPKTFAELHSESAFYYELDHTTSNKEDKKLEAREIYELGQ</sequence>
<feature type="region of interest" description="Disordered" evidence="1">
    <location>
        <begin position="1"/>
        <end position="23"/>
    </location>
</feature>
<keyword evidence="2" id="KW-0812">Transmembrane</keyword>
<feature type="domain" description="FAS1" evidence="3">
    <location>
        <begin position="41"/>
        <end position="192"/>
    </location>
</feature>
<keyword evidence="2" id="KW-1133">Transmembrane helix</keyword>
<dbReference type="GO" id="GO:0030198">
    <property type="term" value="P:extracellular matrix organization"/>
    <property type="evidence" value="ECO:0007669"/>
    <property type="project" value="TreeGrafter"/>
</dbReference>
<reference evidence="4 5" key="1">
    <citation type="submission" date="2019-07" db="EMBL/GenBank/DDBJ databases">
        <title>Finished genome of Venturia effusa.</title>
        <authorList>
            <person name="Young C.A."/>
            <person name="Cox M.P."/>
            <person name="Ganley A.R.D."/>
            <person name="David W.J."/>
        </authorList>
    </citation>
    <scope>NUCLEOTIDE SEQUENCE [LARGE SCALE GENOMIC DNA]</scope>
    <source>
        <strain evidence="5">albino</strain>
    </source>
</reference>
<accession>A0A517LPF9</accession>
<dbReference type="Pfam" id="PF02469">
    <property type="entry name" value="Fasciclin"/>
    <property type="match status" value="2"/>
</dbReference>
<dbReference type="SMART" id="SM00554">
    <property type="entry name" value="FAS1"/>
    <property type="match status" value="2"/>
</dbReference>
<gene>
    <name evidence="4" type="ORF">FKW77_000967</name>
</gene>
<dbReference type="AlphaFoldDB" id="A0A517LPF9"/>
<protein>
    <recommendedName>
        <fullName evidence="3">FAS1 domain-containing protein</fullName>
    </recommendedName>
</protein>
<evidence type="ECO:0000259" key="3">
    <source>
        <dbReference type="PROSITE" id="PS50213"/>
    </source>
</evidence>
<dbReference type="PANTHER" id="PTHR10900">
    <property type="entry name" value="PERIOSTIN-RELATED"/>
    <property type="match status" value="1"/>
</dbReference>
<dbReference type="GO" id="GO:0050839">
    <property type="term" value="F:cell adhesion molecule binding"/>
    <property type="evidence" value="ECO:0007669"/>
    <property type="project" value="TreeGrafter"/>
</dbReference>
<dbReference type="PROSITE" id="PS50213">
    <property type="entry name" value="FAS1"/>
    <property type="match status" value="2"/>
</dbReference>
<dbReference type="STRING" id="50376.A0A517LPF9"/>
<feature type="domain" description="FAS1" evidence="3">
    <location>
        <begin position="188"/>
        <end position="316"/>
    </location>
</feature>
<keyword evidence="2" id="KW-0472">Membrane</keyword>
<dbReference type="EMBL" id="CP042202">
    <property type="protein sequence ID" value="QDS77538.1"/>
    <property type="molecule type" value="Genomic_DNA"/>
</dbReference>
<evidence type="ECO:0000256" key="2">
    <source>
        <dbReference type="SAM" id="Phobius"/>
    </source>
</evidence>
<organism evidence="4 5">
    <name type="scientific">Venturia effusa</name>
    <dbReference type="NCBI Taxonomy" id="50376"/>
    <lineage>
        <taxon>Eukaryota</taxon>
        <taxon>Fungi</taxon>
        <taxon>Dikarya</taxon>
        <taxon>Ascomycota</taxon>
        <taxon>Pezizomycotina</taxon>
        <taxon>Dothideomycetes</taxon>
        <taxon>Pleosporomycetidae</taxon>
        <taxon>Venturiales</taxon>
        <taxon>Venturiaceae</taxon>
        <taxon>Venturia</taxon>
    </lineage>
</organism>
<dbReference type="PANTHER" id="PTHR10900:SF77">
    <property type="entry name" value="FI19380P1"/>
    <property type="match status" value="1"/>
</dbReference>
<name>A0A517LPF9_9PEZI</name>
<evidence type="ECO:0000313" key="4">
    <source>
        <dbReference type="EMBL" id="QDS77538.1"/>
    </source>
</evidence>
<feature type="transmembrane region" description="Helical" evidence="2">
    <location>
        <begin position="338"/>
        <end position="361"/>
    </location>
</feature>
<proteinExistence type="predicted"/>
<feature type="region of interest" description="Disordered" evidence="1">
    <location>
        <begin position="369"/>
        <end position="388"/>
    </location>
</feature>
<dbReference type="SUPFAM" id="SSF82153">
    <property type="entry name" value="FAS1 domain"/>
    <property type="match status" value="2"/>
</dbReference>